<dbReference type="RefSeq" id="WP_128148152.1">
    <property type="nucleotide sequence ID" value="NZ_SAVB01000006.1"/>
</dbReference>
<name>A0A443LN24_9RHOB</name>
<dbReference type="EMBL" id="SAVB01000006">
    <property type="protein sequence ID" value="RWR50594.1"/>
    <property type="molecule type" value="Genomic_DNA"/>
</dbReference>
<evidence type="ECO:0000313" key="1">
    <source>
        <dbReference type="EMBL" id="RWR50594.1"/>
    </source>
</evidence>
<reference evidence="1 2" key="1">
    <citation type="submission" date="2019-01" db="EMBL/GenBank/DDBJ databases">
        <title>Sinorhodobacter populi sp. nov. isolated from the symptomatic bark tissue of Populus euramericana canker.</title>
        <authorList>
            <person name="Xu G."/>
        </authorList>
    </citation>
    <scope>NUCLEOTIDE SEQUENCE [LARGE SCALE GENOMIC DNA]</scope>
    <source>
        <strain evidence="1 2">CCTCC AB2012026</strain>
    </source>
</reference>
<dbReference type="OrthoDB" id="9816412at2"/>
<sequence length="292" mass="30772">MTMAGPQSGAIPILRAGPICTAIGQVPSKINEGDLFALAANYKADSATMFAAPASFGVPPKASFIRALVVENGTLFAIPRPGGNASFAAGMSMGRPITFASLYAPKSPDNPAPGEIHLHSVSFFDDLPAPGKGSIPNGGTAILQGDIAAFASSPSRKQVSAREAELEQLLFAQKVEKLVDEGRLLPVLKDEVISFCAGIDQRHTVSFASGETIPAKEWLFSFLERMPKVVSFGAMDLGPDPFTNAPAAAANMPKGHEIDRTQNELAARAQQIMRQNPDMPFADAVVIAQNGR</sequence>
<organism evidence="1 2">
    <name type="scientific">Paenirhodobacter ferrireducens</name>
    <dbReference type="NCBI Taxonomy" id="1215032"/>
    <lineage>
        <taxon>Bacteria</taxon>
        <taxon>Pseudomonadati</taxon>
        <taxon>Pseudomonadota</taxon>
        <taxon>Alphaproteobacteria</taxon>
        <taxon>Rhodobacterales</taxon>
        <taxon>Rhodobacter group</taxon>
        <taxon>Paenirhodobacter</taxon>
    </lineage>
</organism>
<comment type="caution">
    <text evidence="1">The sequence shown here is derived from an EMBL/GenBank/DDBJ whole genome shotgun (WGS) entry which is preliminary data.</text>
</comment>
<dbReference type="Proteomes" id="UP000286594">
    <property type="component" value="Unassembled WGS sequence"/>
</dbReference>
<proteinExistence type="predicted"/>
<protein>
    <submittedName>
        <fullName evidence="1">Uncharacterized protein</fullName>
    </submittedName>
</protein>
<gene>
    <name evidence="1" type="ORF">EOW65_06460</name>
</gene>
<accession>A0A443LN24</accession>
<evidence type="ECO:0000313" key="2">
    <source>
        <dbReference type="Proteomes" id="UP000286594"/>
    </source>
</evidence>
<keyword evidence="2" id="KW-1185">Reference proteome</keyword>
<dbReference type="AlphaFoldDB" id="A0A443LN24"/>